<organism evidence="6 7">
    <name type="scientific">Winkia neuii</name>
    <dbReference type="NCBI Taxonomy" id="33007"/>
    <lineage>
        <taxon>Bacteria</taxon>
        <taxon>Bacillati</taxon>
        <taxon>Actinomycetota</taxon>
        <taxon>Actinomycetes</taxon>
        <taxon>Actinomycetales</taxon>
        <taxon>Actinomycetaceae</taxon>
        <taxon>Winkia</taxon>
    </lineage>
</organism>
<name>A0A2I1IQ16_9ACTO</name>
<dbReference type="AlphaFoldDB" id="A0A2I1IQ16"/>
<dbReference type="GO" id="GO:0005829">
    <property type="term" value="C:cytosol"/>
    <property type="evidence" value="ECO:0007669"/>
    <property type="project" value="TreeGrafter"/>
</dbReference>
<dbReference type="InterPro" id="IPR029028">
    <property type="entry name" value="Alpha/beta_knot_MTases"/>
</dbReference>
<dbReference type="GO" id="GO:0032259">
    <property type="term" value="P:methylation"/>
    <property type="evidence" value="ECO:0007669"/>
    <property type="project" value="UniProtKB-KW"/>
</dbReference>
<gene>
    <name evidence="6" type="ORF">CYJ19_01070</name>
</gene>
<dbReference type="PANTHER" id="PTHR46429">
    <property type="entry name" value="23S RRNA (GUANOSINE-2'-O-)-METHYLTRANSFERASE RLMB"/>
    <property type="match status" value="1"/>
</dbReference>
<evidence type="ECO:0000259" key="5">
    <source>
        <dbReference type="SMART" id="SM00967"/>
    </source>
</evidence>
<dbReference type="GeneID" id="35866155"/>
<dbReference type="Pfam" id="PF08032">
    <property type="entry name" value="SpoU_sub_bind"/>
    <property type="match status" value="1"/>
</dbReference>
<dbReference type="InterPro" id="IPR013123">
    <property type="entry name" value="SpoU_subst-bd"/>
</dbReference>
<dbReference type="GO" id="GO:0003723">
    <property type="term" value="F:RNA binding"/>
    <property type="evidence" value="ECO:0007669"/>
    <property type="project" value="InterPro"/>
</dbReference>
<dbReference type="Gene3D" id="3.30.1330.30">
    <property type="match status" value="1"/>
</dbReference>
<keyword evidence="7" id="KW-1185">Reference proteome</keyword>
<dbReference type="GO" id="GO:0006396">
    <property type="term" value="P:RNA processing"/>
    <property type="evidence" value="ECO:0007669"/>
    <property type="project" value="InterPro"/>
</dbReference>
<dbReference type="PANTHER" id="PTHR46429:SF1">
    <property type="entry name" value="23S RRNA (GUANOSINE-2'-O-)-METHYLTRANSFERASE RLMB"/>
    <property type="match status" value="1"/>
</dbReference>
<feature type="compositionally biased region" description="Basic residues" evidence="4">
    <location>
        <begin position="10"/>
        <end position="20"/>
    </location>
</feature>
<dbReference type="SMART" id="SM00967">
    <property type="entry name" value="SpoU_sub_bind"/>
    <property type="match status" value="1"/>
</dbReference>
<dbReference type="InterPro" id="IPR029064">
    <property type="entry name" value="Ribosomal_eL30-like_sf"/>
</dbReference>
<evidence type="ECO:0000256" key="3">
    <source>
        <dbReference type="ARBA" id="ARBA00022679"/>
    </source>
</evidence>
<dbReference type="STRING" id="33007.HMPREF3198_00845"/>
<evidence type="ECO:0000256" key="4">
    <source>
        <dbReference type="SAM" id="MobiDB-lite"/>
    </source>
</evidence>
<feature type="region of interest" description="Disordered" evidence="4">
    <location>
        <begin position="1"/>
        <end position="49"/>
    </location>
</feature>
<dbReference type="InterPro" id="IPR001537">
    <property type="entry name" value="SpoU_MeTrfase"/>
</dbReference>
<evidence type="ECO:0000256" key="1">
    <source>
        <dbReference type="ARBA" id="ARBA00007228"/>
    </source>
</evidence>
<evidence type="ECO:0000313" key="7">
    <source>
        <dbReference type="Proteomes" id="UP000235122"/>
    </source>
</evidence>
<reference evidence="6 7" key="1">
    <citation type="submission" date="2017-12" db="EMBL/GenBank/DDBJ databases">
        <title>Phylogenetic diversity of female urinary microbiome.</title>
        <authorList>
            <person name="Thomas-White K."/>
            <person name="Wolfe A.J."/>
        </authorList>
    </citation>
    <scope>NUCLEOTIDE SEQUENCE [LARGE SCALE GENOMIC DNA]</scope>
    <source>
        <strain evidence="6 7">UMB0402</strain>
    </source>
</reference>
<feature type="domain" description="RNA 2-O ribose methyltransferase substrate binding" evidence="5">
    <location>
        <begin position="84"/>
        <end position="160"/>
    </location>
</feature>
<dbReference type="Gene3D" id="3.40.1280.10">
    <property type="match status" value="1"/>
</dbReference>
<protein>
    <submittedName>
        <fullName evidence="6">23S rRNA (Guanosine(2251)-2'-O)-methyltransferase RlmB</fullName>
    </submittedName>
</protein>
<accession>A0A2I1IQ16</accession>
<dbReference type="InterPro" id="IPR029026">
    <property type="entry name" value="tRNA_m1G_MTases_N"/>
</dbReference>
<comment type="similarity">
    <text evidence="1">Belongs to the class IV-like SAM-binding methyltransferase superfamily. RNA methyltransferase TrmH family.</text>
</comment>
<dbReference type="InterPro" id="IPR004441">
    <property type="entry name" value="rRNA_MeTrfase_TrmH"/>
</dbReference>
<dbReference type="SUPFAM" id="SSF75217">
    <property type="entry name" value="alpha/beta knot"/>
    <property type="match status" value="1"/>
</dbReference>
<evidence type="ECO:0000256" key="2">
    <source>
        <dbReference type="ARBA" id="ARBA00022603"/>
    </source>
</evidence>
<sequence>MSQYDGRPAGSKRRVAKKGPTKGSGGKNRRALAGKGPTPKAENRPYHAAYKRKRYREVREKAAQAQAAAKARKAVIKVPEGHELVFGRNSVAEAVAAGIKITRMFVAGGAAKDDRMGQAFRVANAAGAPILQVEREDLDYATDGAVHQGVAIEVPEYEYSKLSDLFEKANQAGGPGLLIALDHVTDPHNLGAVLRSAGAFGANGVLVPTRNSASVNATVWKVSAGALARVPVAREANLVHALKECKKHGYFVVGLDAGGTETTRDLTVADQPLVLVTGSEGAGLSRLVRQTCDVIASIPISAAVESLNAAVATGIAIYDIAQVRAQAKAEAK</sequence>
<keyword evidence="2 6" id="KW-0489">Methyltransferase</keyword>
<dbReference type="GO" id="GO:0008173">
    <property type="term" value="F:RNA methyltransferase activity"/>
    <property type="evidence" value="ECO:0007669"/>
    <property type="project" value="InterPro"/>
</dbReference>
<dbReference type="RefSeq" id="WP_024330759.1">
    <property type="nucleotide sequence ID" value="NZ_JASOXK010000001.1"/>
</dbReference>
<dbReference type="NCBIfam" id="TIGR00186">
    <property type="entry name" value="rRNA_methyl_3"/>
    <property type="match status" value="1"/>
</dbReference>
<comment type="caution">
    <text evidence="6">The sequence shown here is derived from an EMBL/GenBank/DDBJ whole genome shotgun (WGS) entry which is preliminary data.</text>
</comment>
<dbReference type="SUPFAM" id="SSF55315">
    <property type="entry name" value="L30e-like"/>
    <property type="match status" value="1"/>
</dbReference>
<dbReference type="EMBL" id="PKKO01000001">
    <property type="protein sequence ID" value="PKY73211.1"/>
    <property type="molecule type" value="Genomic_DNA"/>
</dbReference>
<dbReference type="Proteomes" id="UP000235122">
    <property type="component" value="Unassembled WGS sequence"/>
</dbReference>
<evidence type="ECO:0000313" key="6">
    <source>
        <dbReference type="EMBL" id="PKY73211.1"/>
    </source>
</evidence>
<dbReference type="Pfam" id="PF00588">
    <property type="entry name" value="SpoU_methylase"/>
    <property type="match status" value="1"/>
</dbReference>
<dbReference type="CDD" id="cd18103">
    <property type="entry name" value="SpoU-like_RlmB"/>
    <property type="match status" value="1"/>
</dbReference>
<keyword evidence="3 6" id="KW-0808">Transferase</keyword>
<proteinExistence type="inferred from homology"/>